<accession>A0A430R4D6</accession>
<protein>
    <submittedName>
        <fullName evidence="1">Uncharacterized protein</fullName>
    </submittedName>
</protein>
<gene>
    <name evidence="1" type="ORF">CSW47_11240</name>
</gene>
<organism evidence="1 2">
    <name type="scientific">Thermus scotoductus</name>
    <dbReference type="NCBI Taxonomy" id="37636"/>
    <lineage>
        <taxon>Bacteria</taxon>
        <taxon>Thermotogati</taxon>
        <taxon>Deinococcota</taxon>
        <taxon>Deinococci</taxon>
        <taxon>Thermales</taxon>
        <taxon>Thermaceae</taxon>
        <taxon>Thermus</taxon>
    </lineage>
</organism>
<comment type="caution">
    <text evidence="1">The sequence shown here is derived from an EMBL/GenBank/DDBJ whole genome shotgun (WGS) entry which is preliminary data.</text>
</comment>
<dbReference type="Proteomes" id="UP000286734">
    <property type="component" value="Unassembled WGS sequence"/>
</dbReference>
<dbReference type="EMBL" id="PELP01000374">
    <property type="protein sequence ID" value="RTH02171.1"/>
    <property type="molecule type" value="Genomic_DNA"/>
</dbReference>
<evidence type="ECO:0000313" key="1">
    <source>
        <dbReference type="EMBL" id="RTH02171.1"/>
    </source>
</evidence>
<proteinExistence type="predicted"/>
<sequence length="147" mass="15164">MYANAFSSGLSVLSVEAFTGTSHTPALPPVFNPTVNTSAKLPAFSGLSASGSDFIGYGFSANWPGNSLTAIVSKGWIGTGTSYALPDLSSLGFPVPATNDPAGYEANAFYSNKPLGTLLAAPNFWKLLATPGIYLRSGTKEGSYTTP</sequence>
<name>A0A430R4D6_THESC</name>
<dbReference type="AlphaFoldDB" id="A0A430R4D6"/>
<evidence type="ECO:0000313" key="2">
    <source>
        <dbReference type="Proteomes" id="UP000286734"/>
    </source>
</evidence>
<reference evidence="1 2" key="1">
    <citation type="journal article" date="2019" name="Extremophiles">
        <title>Biogeography of thermophiles and predominance of Thermus scotoductus in domestic water heaters.</title>
        <authorList>
            <person name="Wilpiszeski R.L."/>
            <person name="Zhang Z."/>
            <person name="House C.H."/>
        </authorList>
    </citation>
    <scope>NUCLEOTIDE SEQUENCE [LARGE SCALE GENOMIC DNA]</scope>
    <source>
        <strain evidence="1 2">34_S34</strain>
    </source>
</reference>